<feature type="non-terminal residue" evidence="6">
    <location>
        <position position="1233"/>
    </location>
</feature>
<dbReference type="InterPro" id="IPR032675">
    <property type="entry name" value="LRR_dom_sf"/>
</dbReference>
<name>A0AAD4JQV8_9MUSC</name>
<evidence type="ECO:0000256" key="3">
    <source>
        <dbReference type="ARBA" id="ARBA00022737"/>
    </source>
</evidence>
<evidence type="ECO:0000256" key="4">
    <source>
        <dbReference type="SAM" id="Phobius"/>
    </source>
</evidence>
<evidence type="ECO:0000259" key="5">
    <source>
        <dbReference type="SMART" id="SM00082"/>
    </source>
</evidence>
<dbReference type="EMBL" id="JAJJHW010003889">
    <property type="protein sequence ID" value="KAH8354940.1"/>
    <property type="molecule type" value="Genomic_DNA"/>
</dbReference>
<keyword evidence="3" id="KW-0677">Repeat</keyword>
<dbReference type="PANTHER" id="PTHR24366">
    <property type="entry name" value="IG(IMMUNOGLOBULIN) AND LRR(LEUCINE RICH REPEAT) DOMAINS"/>
    <property type="match status" value="1"/>
</dbReference>
<evidence type="ECO:0000313" key="6">
    <source>
        <dbReference type="EMBL" id="KAH8354940.1"/>
    </source>
</evidence>
<protein>
    <recommendedName>
        <fullName evidence="5">LRRCT domain-containing protein</fullName>
    </recommendedName>
</protein>
<dbReference type="Proteomes" id="UP001200034">
    <property type="component" value="Unassembled WGS sequence"/>
</dbReference>
<gene>
    <name evidence="6" type="ORF">KR093_002156</name>
</gene>
<dbReference type="Gene3D" id="3.80.10.10">
    <property type="entry name" value="Ribonuclease Inhibitor"/>
    <property type="match status" value="2"/>
</dbReference>
<keyword evidence="1" id="KW-0433">Leucine-rich repeat</keyword>
<feature type="domain" description="LRRCT" evidence="5">
    <location>
        <begin position="239"/>
        <end position="289"/>
    </location>
</feature>
<evidence type="ECO:0000313" key="7">
    <source>
        <dbReference type="Proteomes" id="UP001200034"/>
    </source>
</evidence>
<evidence type="ECO:0000256" key="1">
    <source>
        <dbReference type="ARBA" id="ARBA00022614"/>
    </source>
</evidence>
<keyword evidence="7" id="KW-1185">Reference proteome</keyword>
<keyword evidence="4" id="KW-0812">Transmembrane</keyword>
<reference evidence="6" key="1">
    <citation type="journal article" date="2021" name="Mol. Ecol. Resour.">
        <title>Phylogenomic analyses of the genus Drosophila reveals genomic signals of climate adaptation.</title>
        <authorList>
            <person name="Li F."/>
            <person name="Rane R.V."/>
            <person name="Luria V."/>
            <person name="Xiong Z."/>
            <person name="Chen J."/>
            <person name="Li Z."/>
            <person name="Catullo R.A."/>
            <person name="Griffin P.C."/>
            <person name="Schiffer M."/>
            <person name="Pearce S."/>
            <person name="Lee S.F."/>
            <person name="McElroy K."/>
            <person name="Stocker A."/>
            <person name="Shirriffs J."/>
            <person name="Cockerell F."/>
            <person name="Coppin C."/>
            <person name="Sgro C.M."/>
            <person name="Karger A."/>
            <person name="Cain J.W."/>
            <person name="Weber J.A."/>
            <person name="Santpere G."/>
            <person name="Kirschner M.W."/>
            <person name="Hoffmann A.A."/>
            <person name="Oakeshott J.G."/>
            <person name="Zhang G."/>
        </authorList>
    </citation>
    <scope>NUCLEOTIDE SEQUENCE</scope>
    <source>
        <strain evidence="6">BGI-SZ-2011g</strain>
    </source>
</reference>
<keyword evidence="4" id="KW-1133">Transmembrane helix</keyword>
<dbReference type="PANTHER" id="PTHR24366:SF170">
    <property type="entry name" value="RE50361P"/>
    <property type="match status" value="1"/>
</dbReference>
<feature type="transmembrane region" description="Helical" evidence="4">
    <location>
        <begin position="499"/>
        <end position="523"/>
    </location>
</feature>
<evidence type="ECO:0000256" key="2">
    <source>
        <dbReference type="ARBA" id="ARBA00022729"/>
    </source>
</evidence>
<dbReference type="InterPro" id="IPR000483">
    <property type="entry name" value="Cys-rich_flank_reg_C"/>
</dbReference>
<accession>A0AAD4JQV8</accession>
<proteinExistence type="predicted"/>
<comment type="caution">
    <text evidence="6">The sequence shown here is derived from an EMBL/GenBank/DDBJ whole genome shotgun (WGS) entry which is preliminary data.</text>
</comment>
<organism evidence="6 7">
    <name type="scientific">Drosophila rubida</name>
    <dbReference type="NCBI Taxonomy" id="30044"/>
    <lineage>
        <taxon>Eukaryota</taxon>
        <taxon>Metazoa</taxon>
        <taxon>Ecdysozoa</taxon>
        <taxon>Arthropoda</taxon>
        <taxon>Hexapoda</taxon>
        <taxon>Insecta</taxon>
        <taxon>Pterygota</taxon>
        <taxon>Neoptera</taxon>
        <taxon>Endopterygota</taxon>
        <taxon>Diptera</taxon>
        <taxon>Brachycera</taxon>
        <taxon>Muscomorpha</taxon>
        <taxon>Ephydroidea</taxon>
        <taxon>Drosophilidae</taxon>
        <taxon>Drosophila</taxon>
    </lineage>
</organism>
<feature type="non-terminal residue" evidence="6">
    <location>
        <position position="1"/>
    </location>
</feature>
<keyword evidence="2" id="KW-0732">Signal</keyword>
<dbReference type="SUPFAM" id="SSF52058">
    <property type="entry name" value="L domain-like"/>
    <property type="match status" value="1"/>
</dbReference>
<feature type="transmembrane region" description="Helical" evidence="4">
    <location>
        <begin position="1066"/>
        <end position="1088"/>
    </location>
</feature>
<dbReference type="AlphaFoldDB" id="A0AAD4JQV8"/>
<sequence length="1233" mass="139897">GCRELSCRITCFDNEDLYTDTFSTMKGSDCEVFTSLIVANQFRLSLQDKWIDSNATVLKIVLMESQFERIKTGAFSAAMFAKVFHMIWVDLKLTDLSNGALLGLYSLRKLEIDFQLPNISMTLLQPVQMTLTHLRINSGISFKSNLNVFDNIYLEKLIHLDLSHNTFSGPLNKRIFSGTPNVTYLLLKYCSITSIEDSAFEDLADKLILVDLKHNLLTQLSETVLRIAGKRLLLDLEPNNWNCNCHLRSMVDFYNDNKSLFISVPYCRMPYNLYGKIFDEIDSAELNCAAEIEIPGNFTSDYTDEMTINDRVEDPAFPTDSTFSSQFSTEVPTKQSPYGAILQFSCSEAIDYDMTTRQFVEERSERNVDDKVAKAYNSGTFVFEPPVYDLILELFDNRSVRAYIDGYQRSDQLNIIWFSDDMESSVIRNASQTDYTCMQYEEPHLIVDPLQQNHTYTFCMMPTDNLVISPLLCQPLHVPQGRGSGDSDDVWISESEKQFTIAMLCLIFFISTIFGAIFAYLGIKSFPNLLEGSKNVLVVKKVDKECYVSTITDSQYIKRPLSKSSSRNMKSSAATAKIYDTSLPSLVNLQSPSTCFEEHFTAMNFQTIGYEMPKQFKKVASESCTINNSMDRPGSPPPLPKRNSTTIAVTSTQPKCLKVQCRIICFNGRQSEIFKDIKYALSEDNTCTVIDELYLYNYNFLNAVVPVGFLADYTNKVKLIYIGISNITAIESGAFGGGIFNRIILEDLQLVKLDKEFFTNVTSHFNGISIMQDKVPLQNVYPDFLDIVQFQIEYLRLRTGITCVRNLTATDPMLGALSNADFSYNNFGNELLEDSFRKLTMVERLILSNSNIAYLPNYIFQEQFQNCLVFDDRICYNIDDEVTLLTQTTTQRTTTRRTELMTTSTTTPSTTTNQPIFIPTISTAGTVNPSEVVPIECAVTNNTKRQNIRWPQIYFIPRVFGALTVKISVDQRDSSSSFGIFWFSKTTKEYYMMELLPDEFGLGCYFTMPLQTIVTHLVPNVAYTFCLVDDNQNAVSPFSCKSVHIGSNLNTHYTTWLSRSMRAKGISVMVLGIVLFMFMGITTVFLVLKQKPMWLKGSKRVITPKFRSGDVVVLPRSDTAEYLKQKEDMITRLNLNRSISFISRKNSVESLASSDSYMETNLYEIIPAYISFDKVPQVEAPSHPTSEILDIYQSQLRFTEAEAVETGSVRYAQITPRTKRISSDPLPAIPSDV</sequence>
<keyword evidence="4" id="KW-0472">Membrane</keyword>
<dbReference type="SMART" id="SM00082">
    <property type="entry name" value="LRRCT"/>
    <property type="match status" value="1"/>
</dbReference>